<dbReference type="GO" id="GO:0006355">
    <property type="term" value="P:regulation of DNA-templated transcription"/>
    <property type="evidence" value="ECO:0007669"/>
    <property type="project" value="InterPro"/>
</dbReference>
<accession>A0A1G4XUF0</accession>
<dbReference type="InterPro" id="IPR001789">
    <property type="entry name" value="Sig_transdc_resp-reg_receiver"/>
</dbReference>
<keyword evidence="4" id="KW-0804">Transcription</keyword>
<dbReference type="PANTHER" id="PTHR43214:SF24">
    <property type="entry name" value="TRANSCRIPTIONAL REGULATORY PROTEIN NARL-RELATED"/>
    <property type="match status" value="1"/>
</dbReference>
<evidence type="ECO:0000256" key="3">
    <source>
        <dbReference type="ARBA" id="ARBA00023125"/>
    </source>
</evidence>
<dbReference type="InterPro" id="IPR000792">
    <property type="entry name" value="Tscrpt_reg_LuxR_C"/>
</dbReference>
<dbReference type="SUPFAM" id="SSF46894">
    <property type="entry name" value="C-terminal effector domain of the bipartite response regulators"/>
    <property type="match status" value="1"/>
</dbReference>
<evidence type="ECO:0000256" key="1">
    <source>
        <dbReference type="ARBA" id="ARBA00022553"/>
    </source>
</evidence>
<dbReference type="PROSITE" id="PS50043">
    <property type="entry name" value="HTH_LUXR_2"/>
    <property type="match status" value="1"/>
</dbReference>
<dbReference type="STRING" id="1960309.SAMN03159343_1482"/>
<proteinExistence type="predicted"/>
<dbReference type="Pfam" id="PF00196">
    <property type="entry name" value="GerE"/>
    <property type="match status" value="1"/>
</dbReference>
<dbReference type="CDD" id="cd06170">
    <property type="entry name" value="LuxR_C_like"/>
    <property type="match status" value="1"/>
</dbReference>
<evidence type="ECO:0000313" key="9">
    <source>
        <dbReference type="Proteomes" id="UP000198981"/>
    </source>
</evidence>
<keyword evidence="9" id="KW-1185">Reference proteome</keyword>
<feature type="domain" description="HTH luxR-type" evidence="6">
    <location>
        <begin position="132"/>
        <end position="197"/>
    </location>
</feature>
<dbReference type="Proteomes" id="UP000198981">
    <property type="component" value="Unassembled WGS sequence"/>
</dbReference>
<dbReference type="PRINTS" id="PR00038">
    <property type="entry name" value="HTHLUXR"/>
</dbReference>
<evidence type="ECO:0000256" key="5">
    <source>
        <dbReference type="PROSITE-ProRule" id="PRU00169"/>
    </source>
</evidence>
<gene>
    <name evidence="8" type="ORF">SAMN03159343_1482</name>
</gene>
<organism evidence="8 9">
    <name type="scientific">Klenkia marina</name>
    <dbReference type="NCBI Taxonomy" id="1960309"/>
    <lineage>
        <taxon>Bacteria</taxon>
        <taxon>Bacillati</taxon>
        <taxon>Actinomycetota</taxon>
        <taxon>Actinomycetes</taxon>
        <taxon>Geodermatophilales</taxon>
        <taxon>Geodermatophilaceae</taxon>
        <taxon>Klenkia</taxon>
    </lineage>
</organism>
<dbReference type="PROSITE" id="PS00622">
    <property type="entry name" value="HTH_LUXR_1"/>
    <property type="match status" value="1"/>
</dbReference>
<keyword evidence="3" id="KW-0238">DNA-binding</keyword>
<evidence type="ECO:0000256" key="4">
    <source>
        <dbReference type="ARBA" id="ARBA00023163"/>
    </source>
</evidence>
<keyword evidence="1 5" id="KW-0597">Phosphoprotein</keyword>
<dbReference type="Pfam" id="PF00072">
    <property type="entry name" value="Response_reg"/>
    <property type="match status" value="1"/>
</dbReference>
<dbReference type="GO" id="GO:0003677">
    <property type="term" value="F:DNA binding"/>
    <property type="evidence" value="ECO:0007669"/>
    <property type="project" value="UniProtKB-KW"/>
</dbReference>
<dbReference type="SUPFAM" id="SSF52172">
    <property type="entry name" value="CheY-like"/>
    <property type="match status" value="1"/>
</dbReference>
<dbReference type="InterPro" id="IPR011006">
    <property type="entry name" value="CheY-like_superfamily"/>
</dbReference>
<dbReference type="PROSITE" id="PS50110">
    <property type="entry name" value="RESPONSE_REGULATORY"/>
    <property type="match status" value="1"/>
</dbReference>
<evidence type="ECO:0000259" key="6">
    <source>
        <dbReference type="PROSITE" id="PS50043"/>
    </source>
</evidence>
<dbReference type="Gene3D" id="3.40.50.2300">
    <property type="match status" value="1"/>
</dbReference>
<dbReference type="InterPro" id="IPR039420">
    <property type="entry name" value="WalR-like"/>
</dbReference>
<dbReference type="PANTHER" id="PTHR43214">
    <property type="entry name" value="TWO-COMPONENT RESPONSE REGULATOR"/>
    <property type="match status" value="1"/>
</dbReference>
<evidence type="ECO:0000313" key="8">
    <source>
        <dbReference type="EMBL" id="SCX44831.1"/>
    </source>
</evidence>
<sequence length="200" mass="20344">MVLADDHPVVRDGLRGMLAAVPGVEVVGEAADGVEAVAVVRATRPDVLLLDLRMPGGDGLDAIAALRGDPVRVLVLSTFATGRDVTAALEAGATGYVLKDTPAAQLVAALRAAAAGESVLSPAVATQVVSRLRGETDGLTDRELAVLRLVAQGTPNRAIAASLFVSEATVKTHLGHVFGKLGATDRAAAVATAYERGILP</sequence>
<evidence type="ECO:0000259" key="7">
    <source>
        <dbReference type="PROSITE" id="PS50110"/>
    </source>
</evidence>
<name>A0A1G4XUF0_9ACTN</name>
<dbReference type="AlphaFoldDB" id="A0A1G4XUF0"/>
<dbReference type="SMART" id="SM00448">
    <property type="entry name" value="REC"/>
    <property type="match status" value="1"/>
</dbReference>
<dbReference type="EMBL" id="FMUH01000002">
    <property type="protein sequence ID" value="SCX44831.1"/>
    <property type="molecule type" value="Genomic_DNA"/>
</dbReference>
<dbReference type="GO" id="GO:0000160">
    <property type="term" value="P:phosphorelay signal transduction system"/>
    <property type="evidence" value="ECO:0007669"/>
    <property type="project" value="InterPro"/>
</dbReference>
<evidence type="ECO:0000256" key="2">
    <source>
        <dbReference type="ARBA" id="ARBA00023015"/>
    </source>
</evidence>
<dbReference type="InterPro" id="IPR016032">
    <property type="entry name" value="Sig_transdc_resp-reg_C-effctor"/>
</dbReference>
<dbReference type="CDD" id="cd17535">
    <property type="entry name" value="REC_NarL-like"/>
    <property type="match status" value="1"/>
</dbReference>
<dbReference type="InterPro" id="IPR058245">
    <property type="entry name" value="NreC/VraR/RcsB-like_REC"/>
</dbReference>
<feature type="modified residue" description="4-aspartylphosphate" evidence="5">
    <location>
        <position position="51"/>
    </location>
</feature>
<protein>
    <submittedName>
        <fullName evidence="8">Two component transcriptional regulator, LuxR family</fullName>
    </submittedName>
</protein>
<reference evidence="9" key="1">
    <citation type="submission" date="2016-10" db="EMBL/GenBank/DDBJ databases">
        <authorList>
            <person name="Varghese N."/>
            <person name="Submissions S."/>
        </authorList>
    </citation>
    <scope>NUCLEOTIDE SEQUENCE [LARGE SCALE GENOMIC DNA]</scope>
    <source>
        <strain evidence="9">DSM 45722</strain>
    </source>
</reference>
<dbReference type="SMART" id="SM00421">
    <property type="entry name" value="HTH_LUXR"/>
    <property type="match status" value="1"/>
</dbReference>
<feature type="domain" description="Response regulatory" evidence="7">
    <location>
        <begin position="1"/>
        <end position="114"/>
    </location>
</feature>
<keyword evidence="2" id="KW-0805">Transcription regulation</keyword>